<evidence type="ECO:0000256" key="2">
    <source>
        <dbReference type="SAM" id="MobiDB-lite"/>
    </source>
</evidence>
<evidence type="ECO:0000256" key="1">
    <source>
        <dbReference type="PROSITE-ProRule" id="PRU00325"/>
    </source>
</evidence>
<dbReference type="EMBL" id="PYBV01000048">
    <property type="protein sequence ID" value="PYC64832.1"/>
    <property type="molecule type" value="Genomic_DNA"/>
</dbReference>
<keyword evidence="1" id="KW-0863">Zinc-finger</keyword>
<accession>A0A318NFF6</accession>
<evidence type="ECO:0000259" key="3">
    <source>
        <dbReference type="PROSITE" id="PS50966"/>
    </source>
</evidence>
<evidence type="ECO:0000313" key="5">
    <source>
        <dbReference type="Proteomes" id="UP000248333"/>
    </source>
</evidence>
<feature type="compositionally biased region" description="Acidic residues" evidence="2">
    <location>
        <begin position="1"/>
        <end position="23"/>
    </location>
</feature>
<dbReference type="PROSITE" id="PS50966">
    <property type="entry name" value="ZF_SWIM"/>
    <property type="match status" value="1"/>
</dbReference>
<dbReference type="GO" id="GO:0008270">
    <property type="term" value="F:zinc ion binding"/>
    <property type="evidence" value="ECO:0007669"/>
    <property type="project" value="UniProtKB-KW"/>
</dbReference>
<keyword evidence="5" id="KW-1185">Reference proteome</keyword>
<dbReference type="OrthoDB" id="188274at2"/>
<keyword evidence="1" id="KW-0479">Metal-binding</keyword>
<reference evidence="4 5" key="1">
    <citation type="submission" date="2018-03" db="EMBL/GenBank/DDBJ databases">
        <title>Bioinformatic expansion and discovery of thiopeptide antibiotics.</title>
        <authorList>
            <person name="Schwalen C.J."/>
            <person name="Hudson G.A."/>
            <person name="Mitchell D.A."/>
        </authorList>
    </citation>
    <scope>NUCLEOTIDE SEQUENCE [LARGE SCALE GENOMIC DNA]</scope>
    <source>
        <strain evidence="4 5">NRRL 8041</strain>
    </source>
</reference>
<dbReference type="AlphaFoldDB" id="A0A318NFF6"/>
<keyword evidence="1" id="KW-0862">Zinc</keyword>
<protein>
    <recommendedName>
        <fullName evidence="3">SWIM-type domain-containing protein</fullName>
    </recommendedName>
</protein>
<comment type="caution">
    <text evidence="4">The sequence shown here is derived from an EMBL/GenBank/DDBJ whole genome shotgun (WGS) entry which is preliminary data.</text>
</comment>
<dbReference type="PANTHER" id="PTHR38133">
    <property type="entry name" value="SLR1429 PROTEIN"/>
    <property type="match status" value="1"/>
</dbReference>
<dbReference type="Pfam" id="PF04434">
    <property type="entry name" value="SWIM"/>
    <property type="match status" value="1"/>
</dbReference>
<dbReference type="PANTHER" id="PTHR38133:SF1">
    <property type="entry name" value="SLR1429 PROTEIN"/>
    <property type="match status" value="1"/>
</dbReference>
<evidence type="ECO:0000313" key="4">
    <source>
        <dbReference type="EMBL" id="PYC64832.1"/>
    </source>
</evidence>
<dbReference type="Proteomes" id="UP000248333">
    <property type="component" value="Unassembled WGS sequence"/>
</dbReference>
<dbReference type="InterPro" id="IPR007527">
    <property type="entry name" value="Znf_SWIM"/>
</dbReference>
<sequence>MREGNVDFDVDFDDSDDELEQDDPGFSGDDRRARSFPAFGPGKRIGRKFADTWWGNAWIEAMEHTALDPEQLKKGRRYAFAGQVGSITVSPGRLSAPVHDGDQYTPHDTVVRIGTLSEAEWDRLLDKVAAKAGHIAALLDRDMPRDLVNTADDAGVRLLPGYGDLEPRCDCPAWDHPCRHAAALSYQASWLLDRDPFVLLLLRGRGEAELIEELRERNARRSIATADDGAAGTLAAEAYAAPSVPLPDPPGPASGAPMALAPLLAEHEAPGIDAEALGVLVADAADRARHLLAATPEEILAPEPGAWPDAVRLAARMPRSRAAKRIGEASGRAAELPRAINAWEYAGAAGVDAVDAVFNPPKELVARATDALREAVEGGGAAPEVKSWRNRWTVGRDVQVRYGRDGRWYPFRKRSGDWWPAGPPSPEPADALLDLSRD</sequence>
<feature type="region of interest" description="Disordered" evidence="2">
    <location>
        <begin position="415"/>
        <end position="438"/>
    </location>
</feature>
<proteinExistence type="predicted"/>
<gene>
    <name evidence="4" type="ORF">C7C45_29745</name>
</gene>
<name>A0A318NFF6_9ACTN</name>
<feature type="domain" description="SWIM-type" evidence="3">
    <location>
        <begin position="154"/>
        <end position="189"/>
    </location>
</feature>
<organism evidence="4 5">
    <name type="scientific">Micromonospora arborensis</name>
    <dbReference type="NCBI Taxonomy" id="2116518"/>
    <lineage>
        <taxon>Bacteria</taxon>
        <taxon>Bacillati</taxon>
        <taxon>Actinomycetota</taxon>
        <taxon>Actinomycetes</taxon>
        <taxon>Micromonosporales</taxon>
        <taxon>Micromonosporaceae</taxon>
        <taxon>Micromonospora</taxon>
    </lineage>
</organism>
<feature type="region of interest" description="Disordered" evidence="2">
    <location>
        <begin position="1"/>
        <end position="34"/>
    </location>
</feature>